<keyword evidence="3 12" id="KW-0963">Cytoplasm</keyword>
<dbReference type="NCBIfam" id="NF006873">
    <property type="entry name" value="PRK09369.1"/>
    <property type="match status" value="1"/>
</dbReference>
<keyword evidence="5 12" id="KW-0808">Transferase</keyword>
<evidence type="ECO:0000256" key="9">
    <source>
        <dbReference type="ARBA" id="ARBA00023316"/>
    </source>
</evidence>
<dbReference type="Proteomes" id="UP000536909">
    <property type="component" value="Unassembled WGS sequence"/>
</dbReference>
<evidence type="ECO:0000256" key="5">
    <source>
        <dbReference type="ARBA" id="ARBA00022679"/>
    </source>
</evidence>
<comment type="caution">
    <text evidence="12">Lacks conserved residue(s) required for the propagation of feature annotation.</text>
</comment>
<comment type="function">
    <text evidence="12">Cell wall formation. Adds enolpyruvyl to UDP-N-acetylglucosamine.</text>
</comment>
<evidence type="ECO:0000256" key="1">
    <source>
        <dbReference type="ARBA" id="ARBA00004496"/>
    </source>
</evidence>
<protein>
    <recommendedName>
        <fullName evidence="12">UDP-N-acetylglucosamine 1-carboxyvinyltransferase</fullName>
        <ecNumber evidence="12">2.5.1.7</ecNumber>
    </recommendedName>
    <alternativeName>
        <fullName evidence="12">Enoylpyruvate transferase</fullName>
    </alternativeName>
    <alternativeName>
        <fullName evidence="12">UDP-N-acetylglucosamine enolpyruvyl transferase</fullName>
        <shortName evidence="12">EPT</shortName>
    </alternativeName>
</protein>
<keyword evidence="15" id="KW-1185">Reference proteome</keyword>
<dbReference type="CDD" id="cd01555">
    <property type="entry name" value="UdpNAET"/>
    <property type="match status" value="1"/>
</dbReference>
<dbReference type="InterPro" id="IPR005750">
    <property type="entry name" value="UDP_GlcNAc_COvinyl_MurA"/>
</dbReference>
<evidence type="ECO:0000313" key="14">
    <source>
        <dbReference type="EMBL" id="MBB5296727.1"/>
    </source>
</evidence>
<comment type="catalytic activity">
    <reaction evidence="11 12">
        <text>phosphoenolpyruvate + UDP-N-acetyl-alpha-D-glucosamine = UDP-N-acetyl-3-O-(1-carboxyvinyl)-alpha-D-glucosamine + phosphate</text>
        <dbReference type="Rhea" id="RHEA:18681"/>
        <dbReference type="ChEBI" id="CHEBI:43474"/>
        <dbReference type="ChEBI" id="CHEBI:57705"/>
        <dbReference type="ChEBI" id="CHEBI:58702"/>
        <dbReference type="ChEBI" id="CHEBI:68483"/>
        <dbReference type="EC" id="2.5.1.7"/>
    </reaction>
</comment>
<evidence type="ECO:0000256" key="6">
    <source>
        <dbReference type="ARBA" id="ARBA00022960"/>
    </source>
</evidence>
<keyword evidence="9 12" id="KW-0961">Cell wall biogenesis/degradation</keyword>
<accession>A0ABR6N0I9</accession>
<feature type="domain" description="Enolpyruvate transferase" evidence="13">
    <location>
        <begin position="36"/>
        <end position="435"/>
    </location>
</feature>
<dbReference type="NCBIfam" id="TIGR01072">
    <property type="entry name" value="murA"/>
    <property type="match status" value="1"/>
</dbReference>
<evidence type="ECO:0000313" key="15">
    <source>
        <dbReference type="Proteomes" id="UP000536909"/>
    </source>
</evidence>
<evidence type="ECO:0000256" key="8">
    <source>
        <dbReference type="ARBA" id="ARBA00023306"/>
    </source>
</evidence>
<evidence type="ECO:0000256" key="4">
    <source>
        <dbReference type="ARBA" id="ARBA00022618"/>
    </source>
</evidence>
<feature type="binding site" evidence="12">
    <location>
        <begin position="151"/>
        <end position="155"/>
    </location>
    <ligand>
        <name>UDP-N-acetyl-alpha-D-glucosamine</name>
        <dbReference type="ChEBI" id="CHEBI:57705"/>
    </ligand>
</feature>
<feature type="binding site" evidence="12">
    <location>
        <position position="357"/>
    </location>
    <ligand>
        <name>UDP-N-acetyl-alpha-D-glucosamine</name>
        <dbReference type="ChEBI" id="CHEBI:57705"/>
    </ligand>
</feature>
<organism evidence="14 15">
    <name type="scientific">Deinococcus metallilatus</name>
    <dbReference type="NCBI Taxonomy" id="1211322"/>
    <lineage>
        <taxon>Bacteria</taxon>
        <taxon>Thermotogati</taxon>
        <taxon>Deinococcota</taxon>
        <taxon>Deinococci</taxon>
        <taxon>Deinococcales</taxon>
        <taxon>Deinococcaceae</taxon>
        <taxon>Deinococcus</taxon>
    </lineage>
</organism>
<dbReference type="InterPro" id="IPR013792">
    <property type="entry name" value="RNA3'P_cycl/enolpyr_Trfase_a/b"/>
</dbReference>
<evidence type="ECO:0000256" key="3">
    <source>
        <dbReference type="ARBA" id="ARBA00022490"/>
    </source>
</evidence>
<sequence length="454" mass="48524">MHSALHRVRPDTLTLTPRARRAAERITMQLTPLHIQGGRELSGEIAVQPSKNAALPIIVASLLSSEPVTLHGVPRLSDVYTILDLAHHIGTRHVWVGPNSLTLHTPEILNTDAPYALVSKMRASFIMMGALLARAGQATVSMPGGCAFGYRPVDQHVKAFRALGIRVVEEGGNFGAQREGSLNGAFVFELLTVGGTQNAILAAVLGDGVVTLENASIDTDVVDLIHFLNSLGADIQGGGTNTLTIRGVKALRGGEYRIIPDRIEAGTFMIAAAATRSRLTLTNVRPDHLRAVSSKLMEMGVDILEAEDRLIVDARDRELKPVNVTTQSFPGFPTDVQPQMSALLATVPGTSVVQDPVYPDRLTHVAELHRMGANITVSGYTQVIQGGALHAAPVKAADLRAGAALFIAALTTEGETVIDGVQYLNRGYERLAERLRSIGANAWQPQPVLANAMD</sequence>
<evidence type="ECO:0000256" key="2">
    <source>
        <dbReference type="ARBA" id="ARBA00004752"/>
    </source>
</evidence>
<keyword evidence="8 12" id="KW-0131">Cell cycle</keyword>
<dbReference type="InterPro" id="IPR036968">
    <property type="entry name" value="Enolpyruvate_Tfrase_sf"/>
</dbReference>
<keyword evidence="12" id="KW-0670">Pyruvate</keyword>
<evidence type="ECO:0000259" key="13">
    <source>
        <dbReference type="Pfam" id="PF00275"/>
    </source>
</evidence>
<evidence type="ECO:0000256" key="12">
    <source>
        <dbReference type="HAMAP-Rule" id="MF_00111"/>
    </source>
</evidence>
<comment type="similarity">
    <text evidence="10 12">Belongs to the EPSP synthase family. MurA subfamily.</text>
</comment>
<dbReference type="InterPro" id="IPR001986">
    <property type="entry name" value="Enolpyruvate_Tfrase_dom"/>
</dbReference>
<dbReference type="Pfam" id="PF00275">
    <property type="entry name" value="EPSP_synthase"/>
    <property type="match status" value="1"/>
</dbReference>
<dbReference type="HAMAP" id="MF_00111">
    <property type="entry name" value="MurA"/>
    <property type="match status" value="1"/>
</dbReference>
<keyword evidence="6 12" id="KW-0133">Cell shape</keyword>
<dbReference type="InterPro" id="IPR050068">
    <property type="entry name" value="MurA_subfamily"/>
</dbReference>
<dbReference type="EMBL" id="JACHFV010000013">
    <property type="protein sequence ID" value="MBB5296727.1"/>
    <property type="molecule type" value="Genomic_DNA"/>
</dbReference>
<feature type="active site" description="Proton donor" evidence="12">
    <location>
        <position position="146"/>
    </location>
</feature>
<dbReference type="EC" id="2.5.1.7" evidence="12"/>
<dbReference type="Gene3D" id="3.65.10.10">
    <property type="entry name" value="Enolpyruvate transferase domain"/>
    <property type="match status" value="2"/>
</dbReference>
<dbReference type="GO" id="GO:0008760">
    <property type="term" value="F:UDP-N-acetylglucosamine 1-carboxyvinyltransferase activity"/>
    <property type="evidence" value="ECO:0007669"/>
    <property type="project" value="UniProtKB-EC"/>
</dbReference>
<feature type="binding site" evidence="12">
    <location>
        <position position="122"/>
    </location>
    <ligand>
        <name>UDP-N-acetyl-alpha-D-glucosamine</name>
        <dbReference type="ChEBI" id="CHEBI:57705"/>
    </ligand>
</feature>
<name>A0ABR6N0I9_9DEIO</name>
<gene>
    <name evidence="12" type="primary">murA</name>
    <name evidence="14" type="ORF">HNQ10_003580</name>
</gene>
<dbReference type="PANTHER" id="PTHR43783:SF1">
    <property type="entry name" value="UDP-N-ACETYLGLUCOSAMINE 1-CARBOXYVINYLTRANSFERASE"/>
    <property type="match status" value="1"/>
</dbReference>
<dbReference type="SUPFAM" id="SSF55205">
    <property type="entry name" value="EPT/RTPC-like"/>
    <property type="match status" value="1"/>
</dbReference>
<keyword evidence="7 12" id="KW-0573">Peptidoglycan synthesis</keyword>
<reference evidence="14 15" key="1">
    <citation type="submission" date="2020-08" db="EMBL/GenBank/DDBJ databases">
        <title>Genomic Encyclopedia of Type Strains, Phase IV (KMG-IV): sequencing the most valuable type-strain genomes for metagenomic binning, comparative biology and taxonomic classification.</title>
        <authorList>
            <person name="Goeker M."/>
        </authorList>
    </citation>
    <scope>NUCLEOTIDE SEQUENCE [LARGE SCALE GENOMIC DNA]</scope>
    <source>
        <strain evidence="14 15">DSM 105434</strain>
    </source>
</reference>
<proteinExistence type="inferred from homology"/>
<evidence type="ECO:0000256" key="11">
    <source>
        <dbReference type="ARBA" id="ARBA00047527"/>
    </source>
</evidence>
<comment type="subcellular location">
    <subcellularLocation>
        <location evidence="1 12">Cytoplasm</location>
    </subcellularLocation>
</comment>
<feature type="modified residue" description="2-(S-cysteinyl)pyruvic acid O-phosphothioketal" evidence="12">
    <location>
        <position position="146"/>
    </location>
</feature>
<comment type="caution">
    <text evidence="14">The sequence shown here is derived from an EMBL/GenBank/DDBJ whole genome shotgun (WGS) entry which is preliminary data.</text>
</comment>
<evidence type="ECO:0000256" key="10">
    <source>
        <dbReference type="ARBA" id="ARBA00038367"/>
    </source>
</evidence>
<evidence type="ECO:0000256" key="7">
    <source>
        <dbReference type="ARBA" id="ARBA00022984"/>
    </source>
</evidence>
<dbReference type="PANTHER" id="PTHR43783">
    <property type="entry name" value="UDP-N-ACETYLGLUCOSAMINE 1-CARBOXYVINYLTRANSFERASE"/>
    <property type="match status" value="1"/>
</dbReference>
<keyword evidence="4 12" id="KW-0132">Cell division</keyword>
<feature type="binding site" evidence="12">
    <location>
        <position position="335"/>
    </location>
    <ligand>
        <name>UDP-N-acetyl-alpha-D-glucosamine</name>
        <dbReference type="ChEBI" id="CHEBI:57705"/>
    </ligand>
</feature>
<feature type="binding site" evidence="12">
    <location>
        <begin position="51"/>
        <end position="52"/>
    </location>
    <ligand>
        <name>phosphoenolpyruvate</name>
        <dbReference type="ChEBI" id="CHEBI:58702"/>
    </ligand>
</feature>
<comment type="pathway">
    <text evidence="2 12">Cell wall biogenesis; peptidoglycan biosynthesis.</text>
</comment>